<evidence type="ECO:0000313" key="1">
    <source>
        <dbReference type="EMBL" id="AXC13908.1"/>
    </source>
</evidence>
<evidence type="ECO:0000313" key="2">
    <source>
        <dbReference type="Proteomes" id="UP000253606"/>
    </source>
</evidence>
<dbReference type="RefSeq" id="WP_114208798.1">
    <property type="nucleotide sequence ID" value="NZ_CP030840.1"/>
</dbReference>
<gene>
    <name evidence="1" type="ORF">ACPOL_4636</name>
</gene>
<sequence length="59" mass="6701">MRNHDLPQARGELARKSLELFAQAWKVQGHVHEHYNGATGNGDDVANSDRFYHRGTLLD</sequence>
<keyword evidence="2" id="KW-1185">Reference proteome</keyword>
<reference evidence="1 2" key="1">
    <citation type="journal article" date="2018" name="Front. Microbiol.">
        <title>Hydrolytic Capabilities as a Key to Environmental Success: Chitinolytic and Cellulolytic Acidobacteria From Acidic Sub-arctic Soils and Boreal Peatlands.</title>
        <authorList>
            <person name="Belova S.E."/>
            <person name="Ravin N.V."/>
            <person name="Pankratov T.A."/>
            <person name="Rakitin A.L."/>
            <person name="Ivanova A.A."/>
            <person name="Beletsky A.V."/>
            <person name="Mardanov A.V."/>
            <person name="Sinninghe Damste J.S."/>
            <person name="Dedysh S.N."/>
        </authorList>
    </citation>
    <scope>NUCLEOTIDE SEQUENCE [LARGE SCALE GENOMIC DNA]</scope>
    <source>
        <strain evidence="1 2">SBC82</strain>
    </source>
</reference>
<proteinExistence type="predicted"/>
<name>A0A2Z5G475_9BACT</name>
<dbReference type="EMBL" id="CP030840">
    <property type="protein sequence ID" value="AXC13908.1"/>
    <property type="molecule type" value="Genomic_DNA"/>
</dbReference>
<accession>A0A2Z5G475</accession>
<dbReference type="AlphaFoldDB" id="A0A2Z5G475"/>
<dbReference type="Proteomes" id="UP000253606">
    <property type="component" value="Chromosome"/>
</dbReference>
<protein>
    <submittedName>
        <fullName evidence="1">Uncharacterized protein</fullName>
    </submittedName>
</protein>
<organism evidence="1 2">
    <name type="scientific">Acidisarcina polymorpha</name>
    <dbReference type="NCBI Taxonomy" id="2211140"/>
    <lineage>
        <taxon>Bacteria</taxon>
        <taxon>Pseudomonadati</taxon>
        <taxon>Acidobacteriota</taxon>
        <taxon>Terriglobia</taxon>
        <taxon>Terriglobales</taxon>
        <taxon>Acidobacteriaceae</taxon>
        <taxon>Acidisarcina</taxon>
    </lineage>
</organism>
<dbReference type="KEGG" id="abas:ACPOL_4636"/>